<organism evidence="2 3">
    <name type="scientific">Desulfosarcina ovata subsp. ovata</name>
    <dbReference type="NCBI Taxonomy" id="2752305"/>
    <lineage>
        <taxon>Bacteria</taxon>
        <taxon>Pseudomonadati</taxon>
        <taxon>Thermodesulfobacteriota</taxon>
        <taxon>Desulfobacteria</taxon>
        <taxon>Desulfobacterales</taxon>
        <taxon>Desulfosarcinaceae</taxon>
        <taxon>Desulfosarcina</taxon>
    </lineage>
</organism>
<name>A0A5K8AHS5_9BACT</name>
<dbReference type="PANTHER" id="PTHR31970:SF9">
    <property type="entry name" value="MOLYBDATE TRANSPORTER 2"/>
    <property type="match status" value="1"/>
</dbReference>
<feature type="transmembrane region" description="Helical" evidence="1">
    <location>
        <begin position="100"/>
        <end position="118"/>
    </location>
</feature>
<dbReference type="InterPro" id="IPR031563">
    <property type="entry name" value="MOT1/MOT2"/>
</dbReference>
<proteinExistence type="predicted"/>
<evidence type="ECO:0000313" key="3">
    <source>
        <dbReference type="Proteomes" id="UP000422108"/>
    </source>
</evidence>
<dbReference type="Proteomes" id="UP000422108">
    <property type="component" value="Chromosome"/>
</dbReference>
<dbReference type="PANTHER" id="PTHR31970">
    <property type="match status" value="1"/>
</dbReference>
<feature type="transmembrane region" description="Helical" evidence="1">
    <location>
        <begin position="319"/>
        <end position="336"/>
    </location>
</feature>
<accession>A0A5K8AHS5</accession>
<dbReference type="GO" id="GO:0015098">
    <property type="term" value="F:molybdate ion transmembrane transporter activity"/>
    <property type="evidence" value="ECO:0007669"/>
    <property type="project" value="InterPro"/>
</dbReference>
<dbReference type="AlphaFoldDB" id="A0A5K8AHS5"/>
<feature type="transmembrane region" description="Helical" evidence="1">
    <location>
        <begin position="51"/>
        <end position="70"/>
    </location>
</feature>
<sequence length="412" mass="43333">MNGNQDVAIQRSASHRGYRFNRMELAGSLGDLGTLLPLSIGMILINGLNPLGLFAGVGLFYIFSGLYFNVTTPVEPMKVIGAYAIATGISASQIQASSLWIFIVLMIIGGTGIITPIGRSIPKPVIRGVQLSTGVLLVSQGIKLVLGTSTFQALRQAAEPFLNVQAVGPVPIGLVIGTLLGILTLLLLDNRRLPAAIVVVGAGIGTGLLLGTGEGLRQIQFGLYLPEWLPFGIPSAGDFTFALLVLVLPQIPMTLGNAVVANADLSRQYFPDDGHRVTYRSLCISMALASLISFFLGGMPMCHGAGGLASRYRFGARTAGSNLIIGTIFIALTLFLGNHLMGVIYLLPMSALGILLIFAGGQLSLTLLDMQTRKELFVPILVLGITLATNLAAGFLVGIAVAYALKSEKLSV</sequence>
<keyword evidence="3" id="KW-1185">Reference proteome</keyword>
<dbReference type="EMBL" id="AP021879">
    <property type="protein sequence ID" value="BBO92108.1"/>
    <property type="molecule type" value="Genomic_DNA"/>
</dbReference>
<feature type="transmembrane region" description="Helical" evidence="1">
    <location>
        <begin position="195"/>
        <end position="216"/>
    </location>
</feature>
<keyword evidence="1" id="KW-0812">Transmembrane</keyword>
<keyword evidence="1" id="KW-1133">Transmembrane helix</keyword>
<gene>
    <name evidence="2" type="ORF">DSCOOX_52880</name>
</gene>
<protein>
    <submittedName>
        <fullName evidence="2">Sulfate transporter</fullName>
    </submittedName>
</protein>
<feature type="transmembrane region" description="Helical" evidence="1">
    <location>
        <begin position="377"/>
        <end position="405"/>
    </location>
</feature>
<evidence type="ECO:0000256" key="1">
    <source>
        <dbReference type="SAM" id="Phobius"/>
    </source>
</evidence>
<keyword evidence="1" id="KW-0472">Membrane</keyword>
<feature type="transmembrane region" description="Helical" evidence="1">
    <location>
        <begin position="25"/>
        <end position="45"/>
    </location>
</feature>
<feature type="transmembrane region" description="Helical" evidence="1">
    <location>
        <begin position="277"/>
        <end position="299"/>
    </location>
</feature>
<dbReference type="Pfam" id="PF16983">
    <property type="entry name" value="MFS_MOT1"/>
    <property type="match status" value="2"/>
</dbReference>
<feature type="transmembrane region" description="Helical" evidence="1">
    <location>
        <begin position="166"/>
        <end position="188"/>
    </location>
</feature>
<reference evidence="2 3" key="1">
    <citation type="submission" date="2019-11" db="EMBL/GenBank/DDBJ databases">
        <title>Comparative genomics of hydrocarbon-degrading Desulfosarcina strains.</title>
        <authorList>
            <person name="Watanabe M."/>
            <person name="Kojima H."/>
            <person name="Fukui M."/>
        </authorList>
    </citation>
    <scope>NUCLEOTIDE SEQUENCE [LARGE SCALE GENOMIC DNA]</scope>
    <source>
        <strain evidence="3">oXyS1</strain>
    </source>
</reference>
<feature type="transmembrane region" description="Helical" evidence="1">
    <location>
        <begin position="343"/>
        <end position="365"/>
    </location>
</feature>
<evidence type="ECO:0000313" key="2">
    <source>
        <dbReference type="EMBL" id="BBO92108.1"/>
    </source>
</evidence>
<dbReference type="RefSeq" id="WP_155312893.1">
    <property type="nucleotide sequence ID" value="NZ_AP021879.1"/>
</dbReference>